<dbReference type="PANTHER" id="PTHR11093">
    <property type="entry name" value="RUVB-RELATED REPTIN AND PONTIN"/>
    <property type="match status" value="1"/>
</dbReference>
<dbReference type="CDD" id="cd00009">
    <property type="entry name" value="AAA"/>
    <property type="match status" value="1"/>
</dbReference>
<evidence type="ECO:0000256" key="1">
    <source>
        <dbReference type="ARBA" id="ARBA00007519"/>
    </source>
</evidence>
<evidence type="ECO:0000256" key="4">
    <source>
        <dbReference type="ARBA" id="ARBA00022801"/>
    </source>
</evidence>
<dbReference type="InterPro" id="IPR042487">
    <property type="entry name" value="RuvBL1/2_DNA/RNA_bd_dom"/>
</dbReference>
<keyword evidence="4" id="KW-0378">Hydrolase</keyword>
<sequence length="457" mass="51621">MIREVKDESKKEILKRISAHSHIRGLGLDDKGEPIQVADGFVGQIEARRSAGIVVKMIKEGRLAGRAILFIGPPGSGKTALAIAIARELGEDTPFVMLNGAELYSTEVKKTEILMRSVRRAIGIRFREIRRVYEGVVKEIKFALAPHPFNPYTKIPRSARITLSTKDDEKTLDVDQSIAMQLMQFNIRRGDLISIDADSGEVFKLGRVKGIEKAKYYDVETYKVLEEMPKGKIFKEKEIIRTVTLHDLDEAYATQRKAVIASLIGIGGEEREIDPEIRRAVDEQVRKILSEGKVVLVPGVLFIDDVHMLDIEAFSFLTRVMESEFSPIIIMATNRGITRVRGTDIESPHGIPLDLLDRLLIIPVRPYTPDEMREIIMIRADEEGVRLSKDAIDLLVKIASERSLRYSIQLMHPAKVIAERKERDEVKAEDVEEAAKLFIDVTQSVEFAKKWEGKLIK</sequence>
<evidence type="ECO:0000259" key="7">
    <source>
        <dbReference type="SMART" id="SM00382"/>
    </source>
</evidence>
<dbReference type="SUPFAM" id="SSF52540">
    <property type="entry name" value="P-loop containing nucleoside triphosphate hydrolases"/>
    <property type="match status" value="1"/>
</dbReference>
<feature type="domain" description="AAA+ ATPase" evidence="7">
    <location>
        <begin position="64"/>
        <end position="368"/>
    </location>
</feature>
<dbReference type="EMBL" id="DRZI01000212">
    <property type="protein sequence ID" value="HHP82010.1"/>
    <property type="molecule type" value="Genomic_DNA"/>
</dbReference>
<keyword evidence="3" id="KW-0547">Nucleotide-binding</keyword>
<dbReference type="InterPro" id="IPR012340">
    <property type="entry name" value="NA-bd_OB-fold"/>
</dbReference>
<dbReference type="InterPro" id="IPR027238">
    <property type="entry name" value="RuvB-like"/>
</dbReference>
<dbReference type="GO" id="GO:0003678">
    <property type="term" value="F:DNA helicase activity"/>
    <property type="evidence" value="ECO:0007669"/>
    <property type="project" value="UniProtKB-EC"/>
</dbReference>
<evidence type="ECO:0000256" key="3">
    <source>
        <dbReference type="ARBA" id="ARBA00022741"/>
    </source>
</evidence>
<proteinExistence type="inferred from homology"/>
<dbReference type="SUPFAM" id="SSF50249">
    <property type="entry name" value="Nucleic acid-binding proteins"/>
    <property type="match status" value="1"/>
</dbReference>
<dbReference type="InterPro" id="IPR041048">
    <property type="entry name" value="RuvB-like_C"/>
</dbReference>
<keyword evidence="6" id="KW-0067">ATP-binding</keyword>
<dbReference type="FunFam" id="1.10.8.60:FF:000010">
    <property type="entry name" value="RuvB-like helicase"/>
    <property type="match status" value="1"/>
</dbReference>
<comment type="similarity">
    <text evidence="1">Belongs to the RuvB family.</text>
</comment>
<name>A0A7C5TL91_9CREN</name>
<dbReference type="Gene3D" id="3.40.50.300">
    <property type="entry name" value="P-loop containing nucleotide triphosphate hydrolases"/>
    <property type="match status" value="1"/>
</dbReference>
<keyword evidence="5" id="KW-0347">Helicase</keyword>
<evidence type="ECO:0000313" key="8">
    <source>
        <dbReference type="EMBL" id="HHP82010.1"/>
    </source>
</evidence>
<dbReference type="SMART" id="SM00382">
    <property type="entry name" value="AAA"/>
    <property type="match status" value="1"/>
</dbReference>
<dbReference type="GO" id="GO:0016787">
    <property type="term" value="F:hydrolase activity"/>
    <property type="evidence" value="ECO:0007669"/>
    <property type="project" value="UniProtKB-KW"/>
</dbReference>
<dbReference type="FunFam" id="2.40.50.360:FF:000001">
    <property type="entry name" value="RuvB-like helicase"/>
    <property type="match status" value="1"/>
</dbReference>
<evidence type="ECO:0000256" key="2">
    <source>
        <dbReference type="ARBA" id="ARBA00012551"/>
    </source>
</evidence>
<dbReference type="InterPro" id="IPR003593">
    <property type="entry name" value="AAA+_ATPase"/>
</dbReference>
<gene>
    <name evidence="8" type="ORF">ENM84_05015</name>
</gene>
<dbReference type="Pfam" id="PF17856">
    <property type="entry name" value="TIP49_C"/>
    <property type="match status" value="1"/>
</dbReference>
<evidence type="ECO:0000256" key="5">
    <source>
        <dbReference type="ARBA" id="ARBA00022806"/>
    </source>
</evidence>
<evidence type="ECO:0000256" key="6">
    <source>
        <dbReference type="ARBA" id="ARBA00022840"/>
    </source>
</evidence>
<dbReference type="InterPro" id="IPR027417">
    <property type="entry name" value="P-loop_NTPase"/>
</dbReference>
<organism evidence="8">
    <name type="scientific">Ignisphaera aggregans</name>
    <dbReference type="NCBI Taxonomy" id="334771"/>
    <lineage>
        <taxon>Archaea</taxon>
        <taxon>Thermoproteota</taxon>
        <taxon>Thermoprotei</taxon>
        <taxon>Desulfurococcales</taxon>
        <taxon>Desulfurococcaceae</taxon>
        <taxon>Ignisphaera</taxon>
    </lineage>
</organism>
<dbReference type="GO" id="GO:0005524">
    <property type="term" value="F:ATP binding"/>
    <property type="evidence" value="ECO:0007669"/>
    <property type="project" value="UniProtKB-KW"/>
</dbReference>
<dbReference type="Gene3D" id="2.40.50.360">
    <property type="entry name" value="RuvB-like helicase, domain II"/>
    <property type="match status" value="1"/>
</dbReference>
<protein>
    <recommendedName>
        <fullName evidence="2">DNA helicase</fullName>
        <ecNumber evidence="2">3.6.4.12</ecNumber>
    </recommendedName>
</protein>
<dbReference type="InterPro" id="IPR010339">
    <property type="entry name" value="TIP49_P-loop"/>
</dbReference>
<dbReference type="FunFam" id="3.40.50.300:FF:002221">
    <property type="entry name" value="RuvB-like 2"/>
    <property type="match status" value="1"/>
</dbReference>
<accession>A0A7C5TL91</accession>
<comment type="caution">
    <text evidence="8">The sequence shown here is derived from an EMBL/GenBank/DDBJ whole genome shotgun (WGS) entry which is preliminary data.</text>
</comment>
<dbReference type="AlphaFoldDB" id="A0A7C5TL91"/>
<dbReference type="Pfam" id="PF06068">
    <property type="entry name" value="TIP49"/>
    <property type="match status" value="1"/>
</dbReference>
<dbReference type="Gene3D" id="1.10.8.60">
    <property type="match status" value="1"/>
</dbReference>
<dbReference type="EC" id="3.6.4.12" evidence="2"/>
<reference evidence="8" key="1">
    <citation type="journal article" date="2020" name="mSystems">
        <title>Genome- and Community-Level Interaction Insights into Carbon Utilization and Element Cycling Functions of Hydrothermarchaeota in Hydrothermal Sediment.</title>
        <authorList>
            <person name="Zhou Z."/>
            <person name="Liu Y."/>
            <person name="Xu W."/>
            <person name="Pan J."/>
            <person name="Luo Z.H."/>
            <person name="Li M."/>
        </authorList>
    </citation>
    <scope>NUCLEOTIDE SEQUENCE [LARGE SCALE GENOMIC DNA]</scope>
    <source>
        <strain evidence="8">SpSt-1121</strain>
    </source>
</reference>